<evidence type="ECO:0000313" key="2">
    <source>
        <dbReference type="Proteomes" id="UP001177021"/>
    </source>
</evidence>
<sequence>MIDSYSQFRQERCKKEDGSPDGLRRMKMVLTDTWVAIGRQEKRTIGMESLIYLDKVVICLHVLKRMYPTEH</sequence>
<comment type="caution">
    <text evidence="1">The sequence shown here is derived from an EMBL/GenBank/DDBJ whole genome shotgun (WGS) entry which is preliminary data.</text>
</comment>
<dbReference type="Proteomes" id="UP001177021">
    <property type="component" value="Unassembled WGS sequence"/>
</dbReference>
<proteinExistence type="predicted"/>
<accession>A0ACB0LEL1</accession>
<gene>
    <name evidence="1" type="ORF">MILVUS5_LOCUS32443</name>
</gene>
<name>A0ACB0LEL1_TRIPR</name>
<protein>
    <submittedName>
        <fullName evidence="1">Uncharacterized protein</fullName>
    </submittedName>
</protein>
<dbReference type="EMBL" id="CASHSV030000513">
    <property type="protein sequence ID" value="CAJ2667942.1"/>
    <property type="molecule type" value="Genomic_DNA"/>
</dbReference>
<keyword evidence="2" id="KW-1185">Reference proteome</keyword>
<evidence type="ECO:0000313" key="1">
    <source>
        <dbReference type="EMBL" id="CAJ2667942.1"/>
    </source>
</evidence>
<reference evidence="1" key="1">
    <citation type="submission" date="2023-10" db="EMBL/GenBank/DDBJ databases">
        <authorList>
            <person name="Rodriguez Cubillos JULIANA M."/>
            <person name="De Vega J."/>
        </authorList>
    </citation>
    <scope>NUCLEOTIDE SEQUENCE</scope>
</reference>
<organism evidence="1 2">
    <name type="scientific">Trifolium pratense</name>
    <name type="common">Red clover</name>
    <dbReference type="NCBI Taxonomy" id="57577"/>
    <lineage>
        <taxon>Eukaryota</taxon>
        <taxon>Viridiplantae</taxon>
        <taxon>Streptophyta</taxon>
        <taxon>Embryophyta</taxon>
        <taxon>Tracheophyta</taxon>
        <taxon>Spermatophyta</taxon>
        <taxon>Magnoliopsida</taxon>
        <taxon>eudicotyledons</taxon>
        <taxon>Gunneridae</taxon>
        <taxon>Pentapetalae</taxon>
        <taxon>rosids</taxon>
        <taxon>fabids</taxon>
        <taxon>Fabales</taxon>
        <taxon>Fabaceae</taxon>
        <taxon>Papilionoideae</taxon>
        <taxon>50 kb inversion clade</taxon>
        <taxon>NPAAA clade</taxon>
        <taxon>Hologalegina</taxon>
        <taxon>IRL clade</taxon>
        <taxon>Trifolieae</taxon>
        <taxon>Trifolium</taxon>
    </lineage>
</organism>